<dbReference type="OrthoDB" id="6267237at2"/>
<feature type="region of interest" description="Disordered" evidence="1">
    <location>
        <begin position="38"/>
        <end position="59"/>
    </location>
</feature>
<keyword evidence="3" id="KW-1185">Reference proteome</keyword>
<accession>D4ZKK4</accession>
<evidence type="ECO:0000313" key="2">
    <source>
        <dbReference type="EMBL" id="BAJ02203.1"/>
    </source>
</evidence>
<proteinExistence type="predicted"/>
<evidence type="ECO:0000256" key="1">
    <source>
        <dbReference type="SAM" id="MobiDB-lite"/>
    </source>
</evidence>
<dbReference type="Proteomes" id="UP000002350">
    <property type="component" value="Chromosome"/>
</dbReference>
<organism evidence="2 3">
    <name type="scientific">Shewanella violacea (strain JCM 10179 / CIP 106290 / LMG 19151 / DSS12)</name>
    <dbReference type="NCBI Taxonomy" id="637905"/>
    <lineage>
        <taxon>Bacteria</taxon>
        <taxon>Pseudomonadati</taxon>
        <taxon>Pseudomonadota</taxon>
        <taxon>Gammaproteobacteria</taxon>
        <taxon>Alteromonadales</taxon>
        <taxon>Shewanellaceae</taxon>
        <taxon>Shewanella</taxon>
    </lineage>
</organism>
<dbReference type="KEGG" id="svo:SVI_2232"/>
<reference evidence="3" key="1">
    <citation type="journal article" date="2010" name="Mol. Biosyst.">
        <title>Complete genome sequence and comparative analysis of Shewanella violacea, a psychrophilic and piezophilic bacterium from deep sea floor sediments.</title>
        <authorList>
            <person name="Aono E."/>
            <person name="Baba T."/>
            <person name="Ara T."/>
            <person name="Nishi T."/>
            <person name="Nakamichi T."/>
            <person name="Inamoto E."/>
            <person name="Toyonaga H."/>
            <person name="Hasegawa M."/>
            <person name="Takai Y."/>
            <person name="Okumura Y."/>
            <person name="Baba M."/>
            <person name="Tomita M."/>
            <person name="Kato C."/>
            <person name="Oshima T."/>
            <person name="Nakasone K."/>
            <person name="Mori H."/>
        </authorList>
    </citation>
    <scope>NUCLEOTIDE SEQUENCE [LARGE SCALE GENOMIC DNA]</scope>
    <source>
        <strain evidence="3">JCM 10179 / CIP 106290 / LMG 19151 / DSS12</strain>
    </source>
</reference>
<gene>
    <name evidence="2" type="ordered locus">SVI_2232</name>
</gene>
<evidence type="ECO:0000313" key="3">
    <source>
        <dbReference type="Proteomes" id="UP000002350"/>
    </source>
</evidence>
<dbReference type="AlphaFoldDB" id="D4ZKK4"/>
<dbReference type="STRING" id="637905.SVI_2232"/>
<dbReference type="RefSeq" id="WP_013051508.1">
    <property type="nucleotide sequence ID" value="NC_014012.1"/>
</dbReference>
<dbReference type="HOGENOM" id="CLU_1757569_0_0_6"/>
<protein>
    <submittedName>
        <fullName evidence="2">Uncharacterized protein</fullName>
    </submittedName>
</protein>
<name>D4ZKK4_SHEVD</name>
<dbReference type="EMBL" id="AP011177">
    <property type="protein sequence ID" value="BAJ02203.1"/>
    <property type="molecule type" value="Genomic_DNA"/>
</dbReference>
<sequence>MNDLIYMQRARHHTLLKEDIYHETAPGARHRFEACLKGDKDEKGSRGTSPIPDMARSMNQGSGVYRQRNVEITRQGAMLNYRLTNGPMAGLLIQASYESQGIRLKIYPSCQRQFQIMTRLLPSLTEALKGRRFEVDVSLMPTSTDKSKHQFTHMNC</sequence>